<sequence>MGSYYLIHPSSDAEGVLTNAIVTPAEALPQVVAATPGVSYRVASLIYAADTYTPWDPALLFASGEIGWVEPMIPGVTLFQDAAGTIPVTAAGQPVGLSKFTAGGQIGFVQATAANRPTYQVDAQGRGCLAHNGLNQWMAAAAIAWGSDEATICAGVRKLSDAAQGVVFESGSNSGGGGAESGVFALLAPRTGADFGVNFKGSQISAATSAGQAAPKTVVVTGIGKISADIVRLRINGAQDAQSAADQGMGSYGTYPLYAGARAGTGVYLNGARYPSVGINRLLTEAELAQLEAWVNARTGAF</sequence>
<evidence type="ECO:0000313" key="2">
    <source>
        <dbReference type="Proteomes" id="UP000183812"/>
    </source>
</evidence>
<gene>
    <name evidence="1" type="ORF">SAMN04244550_02701</name>
</gene>
<reference evidence="1 2" key="1">
    <citation type="submission" date="2016-10" db="EMBL/GenBank/DDBJ databases">
        <authorList>
            <person name="de Groot N.N."/>
        </authorList>
    </citation>
    <scope>NUCLEOTIDE SEQUENCE [LARGE SCALE GENOMIC DNA]</scope>
    <source>
        <strain evidence="2">DSM 938 / 37b4</strain>
    </source>
</reference>
<dbReference type="AlphaFoldDB" id="A0A1G7N9C6"/>
<dbReference type="RefSeq" id="WP_081348915.1">
    <property type="nucleotide sequence ID" value="NZ_CP119563.1"/>
</dbReference>
<dbReference type="OrthoDB" id="7865318at2"/>
<organism evidence="1 2">
    <name type="scientific">Rhodobacter capsulatus</name>
    <name type="common">Rhodopseudomonas capsulata</name>
    <dbReference type="NCBI Taxonomy" id="1061"/>
    <lineage>
        <taxon>Bacteria</taxon>
        <taxon>Pseudomonadati</taxon>
        <taxon>Pseudomonadota</taxon>
        <taxon>Alphaproteobacteria</taxon>
        <taxon>Rhodobacterales</taxon>
        <taxon>Rhodobacter group</taxon>
        <taxon>Rhodobacter</taxon>
    </lineage>
</organism>
<accession>A0A1G7N9C6</accession>
<protein>
    <submittedName>
        <fullName evidence="1">Uncharacterized protein</fullName>
    </submittedName>
</protein>
<proteinExistence type="predicted"/>
<dbReference type="EMBL" id="FNAY01000015">
    <property type="protein sequence ID" value="SDF70658.1"/>
    <property type="molecule type" value="Genomic_DNA"/>
</dbReference>
<dbReference type="Proteomes" id="UP000183812">
    <property type="component" value="Unassembled WGS sequence"/>
</dbReference>
<name>A0A1G7N9C6_RHOCA</name>
<evidence type="ECO:0000313" key="1">
    <source>
        <dbReference type="EMBL" id="SDF70658.1"/>
    </source>
</evidence>